<sequence length="662" mass="75365">MVAWHRANHVHRHWDSHHHTDDNAARRRSTLALSAMSLWLPCSQIVRAANPHHLSTFPLRTLSHHVLSRSSSPALLSTRQFPQLYTHLRLVRCESSSTALAEGSSQDPKPSPPTPIDDAPLLSRAWKKVKHEAQHYWHGSKLLVSEGTLAAAENDAGFAQAYSLFRLRHHTFHGVYLATFEEERARMTTEQSKELAEALSIMSAKSTEEDPKSPSGALTKRIRTMLTKVDSQLEEYDSRVVSSLQMISADAQGRISVQDLEKVLAVIKHKPDDEVGQAVIQKLDVNNVRFVEIEHVLGLVREEGLGIEVDDEALRHDDRQRNGTATMPMATTMTRSHGYHHLPVTTTTTTWWHDHHQTADNTVPPPRQQQQQQQQRRLGGTATPIPTASRRRHRRGGTATTTPWVTTQRRGGRSGAATPTPSVTRQRRGRGGATTPTMTIWWHAHPHPNGNIATTTSTRWRHHHPDDDDDRDSVARPPPPRQRQRQRQRFTTPVQRRPPPRQRCRRPRLGGTATQRRQRQRQRLGGMATPTPTATSTSTRWHGYHHPDDDDDLVAWPPPQNGDNATTMSSRWRHHYPNDNDDWHGHPPTVTMRVARRQSTRWHGHPPTTTTRVARQQSMWWHSHPHPHRDIDAVAWPPPPQGMITRRRRRRGGATTILAKMQ</sequence>
<feature type="region of interest" description="Disordered" evidence="1">
    <location>
        <begin position="99"/>
        <end position="118"/>
    </location>
</feature>
<organism evidence="2 3">
    <name type="scientific">Boletus edulis BED1</name>
    <dbReference type="NCBI Taxonomy" id="1328754"/>
    <lineage>
        <taxon>Eukaryota</taxon>
        <taxon>Fungi</taxon>
        <taxon>Dikarya</taxon>
        <taxon>Basidiomycota</taxon>
        <taxon>Agaricomycotina</taxon>
        <taxon>Agaricomycetes</taxon>
        <taxon>Agaricomycetidae</taxon>
        <taxon>Boletales</taxon>
        <taxon>Boletineae</taxon>
        <taxon>Boletaceae</taxon>
        <taxon>Boletoideae</taxon>
        <taxon>Boletus</taxon>
    </lineage>
</organism>
<evidence type="ECO:0000313" key="2">
    <source>
        <dbReference type="EMBL" id="KAF8439279.1"/>
    </source>
</evidence>
<feature type="compositionally biased region" description="Polar residues" evidence="1">
    <location>
        <begin position="99"/>
        <end position="108"/>
    </location>
</feature>
<reference evidence="2" key="2">
    <citation type="journal article" date="2020" name="Nat. Commun.">
        <title>Large-scale genome sequencing of mycorrhizal fungi provides insights into the early evolution of symbiotic traits.</title>
        <authorList>
            <person name="Miyauchi S."/>
            <person name="Kiss E."/>
            <person name="Kuo A."/>
            <person name="Drula E."/>
            <person name="Kohler A."/>
            <person name="Sanchez-Garcia M."/>
            <person name="Morin E."/>
            <person name="Andreopoulos B."/>
            <person name="Barry K.W."/>
            <person name="Bonito G."/>
            <person name="Buee M."/>
            <person name="Carver A."/>
            <person name="Chen C."/>
            <person name="Cichocki N."/>
            <person name="Clum A."/>
            <person name="Culley D."/>
            <person name="Crous P.W."/>
            <person name="Fauchery L."/>
            <person name="Girlanda M."/>
            <person name="Hayes R.D."/>
            <person name="Keri Z."/>
            <person name="LaButti K."/>
            <person name="Lipzen A."/>
            <person name="Lombard V."/>
            <person name="Magnuson J."/>
            <person name="Maillard F."/>
            <person name="Murat C."/>
            <person name="Nolan M."/>
            <person name="Ohm R.A."/>
            <person name="Pangilinan J."/>
            <person name="Pereira M.F."/>
            <person name="Perotto S."/>
            <person name="Peter M."/>
            <person name="Pfister S."/>
            <person name="Riley R."/>
            <person name="Sitrit Y."/>
            <person name="Stielow J.B."/>
            <person name="Szollosi G."/>
            <person name="Zifcakova L."/>
            <person name="Stursova M."/>
            <person name="Spatafora J.W."/>
            <person name="Tedersoo L."/>
            <person name="Vaario L.M."/>
            <person name="Yamada A."/>
            <person name="Yan M."/>
            <person name="Wang P."/>
            <person name="Xu J."/>
            <person name="Bruns T."/>
            <person name="Baldrian P."/>
            <person name="Vilgalys R."/>
            <person name="Dunand C."/>
            <person name="Henrissat B."/>
            <person name="Grigoriev I.V."/>
            <person name="Hibbett D."/>
            <person name="Nagy L.G."/>
            <person name="Martin F.M."/>
        </authorList>
    </citation>
    <scope>NUCLEOTIDE SEQUENCE</scope>
    <source>
        <strain evidence="2">BED1</strain>
    </source>
</reference>
<name>A0AAD4BTW1_BOLED</name>
<feature type="compositionally biased region" description="Basic residues" evidence="1">
    <location>
        <begin position="498"/>
        <end position="508"/>
    </location>
</feature>
<comment type="caution">
    <text evidence="2">The sequence shown here is derived from an EMBL/GenBank/DDBJ whole genome shotgun (WGS) entry which is preliminary data.</text>
</comment>
<feature type="region of interest" description="Disordered" evidence="1">
    <location>
        <begin position="356"/>
        <end position="546"/>
    </location>
</feature>
<dbReference type="Proteomes" id="UP001194468">
    <property type="component" value="Unassembled WGS sequence"/>
</dbReference>
<feature type="compositionally biased region" description="Low complexity" evidence="1">
    <location>
        <begin position="528"/>
        <end position="539"/>
    </location>
</feature>
<evidence type="ECO:0008006" key="4">
    <source>
        <dbReference type="Google" id="ProtNLM"/>
    </source>
</evidence>
<evidence type="ECO:0000256" key="1">
    <source>
        <dbReference type="SAM" id="MobiDB-lite"/>
    </source>
</evidence>
<reference evidence="2" key="1">
    <citation type="submission" date="2019-10" db="EMBL/GenBank/DDBJ databases">
        <authorList>
            <consortium name="DOE Joint Genome Institute"/>
            <person name="Kuo A."/>
            <person name="Miyauchi S."/>
            <person name="Kiss E."/>
            <person name="Drula E."/>
            <person name="Kohler A."/>
            <person name="Sanchez-Garcia M."/>
            <person name="Andreopoulos B."/>
            <person name="Barry K.W."/>
            <person name="Bonito G."/>
            <person name="Buee M."/>
            <person name="Carver A."/>
            <person name="Chen C."/>
            <person name="Cichocki N."/>
            <person name="Clum A."/>
            <person name="Culley D."/>
            <person name="Crous P.W."/>
            <person name="Fauchery L."/>
            <person name="Girlanda M."/>
            <person name="Hayes R."/>
            <person name="Keri Z."/>
            <person name="LaButti K."/>
            <person name="Lipzen A."/>
            <person name="Lombard V."/>
            <person name="Magnuson J."/>
            <person name="Maillard F."/>
            <person name="Morin E."/>
            <person name="Murat C."/>
            <person name="Nolan M."/>
            <person name="Ohm R."/>
            <person name="Pangilinan J."/>
            <person name="Pereira M."/>
            <person name="Perotto S."/>
            <person name="Peter M."/>
            <person name="Riley R."/>
            <person name="Sitrit Y."/>
            <person name="Stielow B."/>
            <person name="Szollosi G."/>
            <person name="Zifcakova L."/>
            <person name="Stursova M."/>
            <person name="Spatafora J.W."/>
            <person name="Tedersoo L."/>
            <person name="Vaario L.-M."/>
            <person name="Yamada A."/>
            <person name="Yan M."/>
            <person name="Wang P."/>
            <person name="Xu J."/>
            <person name="Bruns T."/>
            <person name="Baldrian P."/>
            <person name="Vilgalys R."/>
            <person name="Henrissat B."/>
            <person name="Grigoriev I.V."/>
            <person name="Hibbett D."/>
            <person name="Nagy L.G."/>
            <person name="Martin F.M."/>
        </authorList>
    </citation>
    <scope>NUCLEOTIDE SEQUENCE</scope>
    <source>
        <strain evidence="2">BED1</strain>
    </source>
</reference>
<proteinExistence type="predicted"/>
<feature type="region of interest" description="Disordered" evidence="1">
    <location>
        <begin position="631"/>
        <end position="662"/>
    </location>
</feature>
<feature type="compositionally biased region" description="Low complexity" evidence="1">
    <location>
        <begin position="397"/>
        <end position="409"/>
    </location>
</feature>
<evidence type="ECO:0000313" key="3">
    <source>
        <dbReference type="Proteomes" id="UP001194468"/>
    </source>
</evidence>
<dbReference type="EMBL" id="WHUW01000014">
    <property type="protein sequence ID" value="KAF8439279.1"/>
    <property type="molecule type" value="Genomic_DNA"/>
</dbReference>
<feature type="compositionally biased region" description="Low complexity" evidence="1">
    <location>
        <begin position="368"/>
        <end position="377"/>
    </location>
</feature>
<accession>A0AAD4BTW1</accession>
<protein>
    <recommendedName>
        <fullName evidence="4">EF-hand domain-containing protein</fullName>
    </recommendedName>
</protein>
<dbReference type="AlphaFoldDB" id="A0AAD4BTW1"/>
<keyword evidence="3" id="KW-1185">Reference proteome</keyword>
<gene>
    <name evidence="2" type="ORF">L210DRAFT_985009</name>
</gene>